<reference evidence="7" key="1">
    <citation type="submission" date="2017-04" db="EMBL/GenBank/DDBJ databases">
        <title>Function of individual gut microbiota members based on whole genome sequencing of pure cultures obtained from chicken caecum.</title>
        <authorList>
            <person name="Medvecky M."/>
            <person name="Cejkova D."/>
            <person name="Polansky O."/>
            <person name="Karasova D."/>
            <person name="Kubasova T."/>
            <person name="Cizek A."/>
            <person name="Rychlik I."/>
        </authorList>
    </citation>
    <scope>NUCLEOTIDE SEQUENCE [LARGE SCALE GENOMIC DNA]</scope>
    <source>
        <strain evidence="7">An75</strain>
    </source>
</reference>
<dbReference type="Proteomes" id="UP000195455">
    <property type="component" value="Unassembled WGS sequence"/>
</dbReference>
<gene>
    <name evidence="6" type="ORF">B5G26_02350</name>
</gene>
<dbReference type="PROSITE" id="PS50977">
    <property type="entry name" value="HTH_TETR_2"/>
    <property type="match status" value="1"/>
</dbReference>
<keyword evidence="2 4" id="KW-0238">DNA-binding</keyword>
<dbReference type="Pfam" id="PF00440">
    <property type="entry name" value="TetR_N"/>
    <property type="match status" value="1"/>
</dbReference>
<dbReference type="Gene3D" id="1.10.357.10">
    <property type="entry name" value="Tetracycline Repressor, domain 2"/>
    <property type="match status" value="1"/>
</dbReference>
<keyword evidence="1" id="KW-0805">Transcription regulation</keyword>
<evidence type="ECO:0000256" key="1">
    <source>
        <dbReference type="ARBA" id="ARBA00023015"/>
    </source>
</evidence>
<sequence length="193" mass="21350">MHPNVTSKEKLLLAAKELAKTEGLSALQMRSLASAAGVAVGSVYNYFPNKNALLTAVVASIWFDMFHNDTTENTRNMGFCDAVSHLFSQIQKGIAAYPDFFAAHRVIFDEGEKENALKLRENTFSHIEKNLLNALETDPRIRPDAFDGSLTQKALVSFTFTHLLALWNSGAKDCGTLITILSKLLYGNQEVRP</sequence>
<evidence type="ECO:0000313" key="6">
    <source>
        <dbReference type="EMBL" id="OUN45878.1"/>
    </source>
</evidence>
<evidence type="ECO:0000259" key="5">
    <source>
        <dbReference type="PROSITE" id="PS50977"/>
    </source>
</evidence>
<dbReference type="PANTHER" id="PTHR30055">
    <property type="entry name" value="HTH-TYPE TRANSCRIPTIONAL REGULATOR RUTR"/>
    <property type="match status" value="1"/>
</dbReference>
<feature type="domain" description="HTH tetR-type" evidence="5">
    <location>
        <begin position="5"/>
        <end position="65"/>
    </location>
</feature>
<dbReference type="InterPro" id="IPR050109">
    <property type="entry name" value="HTH-type_TetR-like_transc_reg"/>
</dbReference>
<dbReference type="InterPro" id="IPR001647">
    <property type="entry name" value="HTH_TetR"/>
</dbReference>
<proteinExistence type="predicted"/>
<feature type="DNA-binding region" description="H-T-H motif" evidence="4">
    <location>
        <begin position="28"/>
        <end position="47"/>
    </location>
</feature>
<evidence type="ECO:0000256" key="2">
    <source>
        <dbReference type="ARBA" id="ARBA00023125"/>
    </source>
</evidence>
<dbReference type="GO" id="GO:0003700">
    <property type="term" value="F:DNA-binding transcription factor activity"/>
    <property type="evidence" value="ECO:0007669"/>
    <property type="project" value="TreeGrafter"/>
</dbReference>
<dbReference type="PANTHER" id="PTHR30055:SF234">
    <property type="entry name" value="HTH-TYPE TRANSCRIPTIONAL REGULATOR BETI"/>
    <property type="match status" value="1"/>
</dbReference>
<dbReference type="SUPFAM" id="SSF46689">
    <property type="entry name" value="Homeodomain-like"/>
    <property type="match status" value="1"/>
</dbReference>
<evidence type="ECO:0000256" key="4">
    <source>
        <dbReference type="PROSITE-ProRule" id="PRU00335"/>
    </source>
</evidence>
<comment type="caution">
    <text evidence="6">The sequence shown here is derived from an EMBL/GenBank/DDBJ whole genome shotgun (WGS) entry which is preliminary data.</text>
</comment>
<dbReference type="GO" id="GO:0000976">
    <property type="term" value="F:transcription cis-regulatory region binding"/>
    <property type="evidence" value="ECO:0007669"/>
    <property type="project" value="TreeGrafter"/>
</dbReference>
<protein>
    <recommendedName>
        <fullName evidence="5">HTH tetR-type domain-containing protein</fullName>
    </recommendedName>
</protein>
<dbReference type="PRINTS" id="PR00455">
    <property type="entry name" value="HTHTETR"/>
</dbReference>
<accession>A0A1Y3UFE5</accession>
<name>A0A1Y3UFE5_9FIRM</name>
<keyword evidence="3" id="KW-0804">Transcription</keyword>
<organism evidence="6 7">
    <name type="scientific">Anaerotignum lactatifermentans</name>
    <dbReference type="NCBI Taxonomy" id="160404"/>
    <lineage>
        <taxon>Bacteria</taxon>
        <taxon>Bacillati</taxon>
        <taxon>Bacillota</taxon>
        <taxon>Clostridia</taxon>
        <taxon>Lachnospirales</taxon>
        <taxon>Anaerotignaceae</taxon>
        <taxon>Anaerotignum</taxon>
    </lineage>
</organism>
<dbReference type="AlphaFoldDB" id="A0A1Y3UFE5"/>
<dbReference type="EMBL" id="NFHM01000001">
    <property type="protein sequence ID" value="OUN45878.1"/>
    <property type="molecule type" value="Genomic_DNA"/>
</dbReference>
<dbReference type="RefSeq" id="WP_087988553.1">
    <property type="nucleotide sequence ID" value="NZ_NFHM01000001.1"/>
</dbReference>
<dbReference type="InterPro" id="IPR009057">
    <property type="entry name" value="Homeodomain-like_sf"/>
</dbReference>
<evidence type="ECO:0000256" key="3">
    <source>
        <dbReference type="ARBA" id="ARBA00023163"/>
    </source>
</evidence>
<evidence type="ECO:0000313" key="7">
    <source>
        <dbReference type="Proteomes" id="UP000195455"/>
    </source>
</evidence>